<evidence type="ECO:0000256" key="3">
    <source>
        <dbReference type="ARBA" id="ARBA00022553"/>
    </source>
</evidence>
<dbReference type="PANTHER" id="PTHR24421">
    <property type="entry name" value="NITRATE/NITRITE SENSOR PROTEIN NARX-RELATED"/>
    <property type="match status" value="1"/>
</dbReference>
<name>A0A7W7VSZ1_KITKI</name>
<keyword evidence="3" id="KW-0597">Phosphoprotein</keyword>
<dbReference type="SUPFAM" id="SSF55874">
    <property type="entry name" value="ATPase domain of HSP90 chaperone/DNA topoisomerase II/histidine kinase"/>
    <property type="match status" value="1"/>
</dbReference>
<feature type="transmembrane region" description="Helical" evidence="9">
    <location>
        <begin position="161"/>
        <end position="184"/>
    </location>
</feature>
<dbReference type="InterPro" id="IPR025828">
    <property type="entry name" value="Put_sensor_dom"/>
</dbReference>
<dbReference type="InterPro" id="IPR003594">
    <property type="entry name" value="HATPase_dom"/>
</dbReference>
<sequence>MNNISMTRASAARSARAAGYCATVFVRGLALVVLVPVLMYSAVLCLVGVGLLILPHELRLLRRLADGERDRLGRWAAASTPPAGPHVRRRLMAVLSDPATGRDLRWAAAMTVAGTALGLIGAALFLFPVAVVVLVGLWWLFPADDPIRLILNVPIDSWGSAVYAGVPQFLLSVLLALFGPPLLARLAASVSRWLLAPSAAAVLAERVSTLDRTRTGAIDAHGNELRRIERDLHDGTQARLVSLAMQLGLAERTLSADPAAVGPLLTRAREGAEEAMAELRDVLRSVYPPILADRGLAGAVSAVVARCPVPATVELGELGQPGGPGGLGDVPAQIEVAVYFAITEALTNVAKHAHAGSVSVTLARAGGTLRAEITDDGRGGAAEGGGTGLRGMRQRIEAVDGVLRVQSPAGGPTVITVECPCGS</sequence>
<keyword evidence="9" id="KW-1133">Transmembrane helix</keyword>
<evidence type="ECO:0000256" key="4">
    <source>
        <dbReference type="ARBA" id="ARBA00022679"/>
    </source>
</evidence>
<dbReference type="EMBL" id="JACHJV010000001">
    <property type="protein sequence ID" value="MBB4921642.1"/>
    <property type="molecule type" value="Genomic_DNA"/>
</dbReference>
<dbReference type="Pfam" id="PF02518">
    <property type="entry name" value="HATPase_c"/>
    <property type="match status" value="1"/>
</dbReference>
<comment type="caution">
    <text evidence="11">The sequence shown here is derived from an EMBL/GenBank/DDBJ whole genome shotgun (WGS) entry which is preliminary data.</text>
</comment>
<evidence type="ECO:0000256" key="1">
    <source>
        <dbReference type="ARBA" id="ARBA00000085"/>
    </source>
</evidence>
<feature type="domain" description="Histidine kinase/HSP90-like ATPase" evidence="10">
    <location>
        <begin position="333"/>
        <end position="423"/>
    </location>
</feature>
<keyword evidence="9" id="KW-0812">Transmembrane</keyword>
<dbReference type="GO" id="GO:0000155">
    <property type="term" value="F:phosphorelay sensor kinase activity"/>
    <property type="evidence" value="ECO:0007669"/>
    <property type="project" value="InterPro"/>
</dbReference>
<evidence type="ECO:0000256" key="7">
    <source>
        <dbReference type="ARBA" id="ARBA00022840"/>
    </source>
</evidence>
<feature type="transmembrane region" description="Helical" evidence="9">
    <location>
        <begin position="112"/>
        <end position="141"/>
    </location>
</feature>
<dbReference type="GO" id="GO:0016020">
    <property type="term" value="C:membrane"/>
    <property type="evidence" value="ECO:0007669"/>
    <property type="project" value="InterPro"/>
</dbReference>
<evidence type="ECO:0000256" key="8">
    <source>
        <dbReference type="ARBA" id="ARBA00023012"/>
    </source>
</evidence>
<dbReference type="InterPro" id="IPR050482">
    <property type="entry name" value="Sensor_HK_TwoCompSys"/>
</dbReference>
<evidence type="ECO:0000256" key="2">
    <source>
        <dbReference type="ARBA" id="ARBA00012438"/>
    </source>
</evidence>
<evidence type="ECO:0000313" key="11">
    <source>
        <dbReference type="EMBL" id="MBB4921642.1"/>
    </source>
</evidence>
<keyword evidence="9" id="KW-0472">Membrane</keyword>
<evidence type="ECO:0000259" key="10">
    <source>
        <dbReference type="SMART" id="SM00387"/>
    </source>
</evidence>
<keyword evidence="7" id="KW-0067">ATP-binding</keyword>
<dbReference type="PANTHER" id="PTHR24421:SF10">
    <property type="entry name" value="NITRATE_NITRITE SENSOR PROTEIN NARQ"/>
    <property type="match status" value="1"/>
</dbReference>
<evidence type="ECO:0000256" key="5">
    <source>
        <dbReference type="ARBA" id="ARBA00022741"/>
    </source>
</evidence>
<comment type="catalytic activity">
    <reaction evidence="1">
        <text>ATP + protein L-histidine = ADP + protein N-phospho-L-histidine.</text>
        <dbReference type="EC" id="2.7.13.3"/>
    </reaction>
</comment>
<dbReference type="EC" id="2.7.13.3" evidence="2"/>
<organism evidence="11 12">
    <name type="scientific">Kitasatospora kifunensis</name>
    <name type="common">Streptomyces kifunensis</name>
    <dbReference type="NCBI Taxonomy" id="58351"/>
    <lineage>
        <taxon>Bacteria</taxon>
        <taxon>Bacillati</taxon>
        <taxon>Actinomycetota</taxon>
        <taxon>Actinomycetes</taxon>
        <taxon>Kitasatosporales</taxon>
        <taxon>Streptomycetaceae</taxon>
        <taxon>Kitasatospora</taxon>
    </lineage>
</organism>
<feature type="transmembrane region" description="Helical" evidence="9">
    <location>
        <begin position="29"/>
        <end position="54"/>
    </location>
</feature>
<dbReference type="RefSeq" id="WP_221521450.1">
    <property type="nucleotide sequence ID" value="NZ_JACHJV010000001.1"/>
</dbReference>
<keyword evidence="12" id="KW-1185">Reference proteome</keyword>
<accession>A0A7W7VSZ1</accession>
<gene>
    <name evidence="11" type="ORF">FHR34_000635</name>
</gene>
<proteinExistence type="predicted"/>
<dbReference type="Pfam" id="PF13796">
    <property type="entry name" value="Sensor"/>
    <property type="match status" value="1"/>
</dbReference>
<reference evidence="11 12" key="1">
    <citation type="submission" date="2020-08" db="EMBL/GenBank/DDBJ databases">
        <title>Sequencing the genomes of 1000 actinobacteria strains.</title>
        <authorList>
            <person name="Klenk H.-P."/>
        </authorList>
    </citation>
    <scope>NUCLEOTIDE SEQUENCE [LARGE SCALE GENOMIC DNA]</scope>
    <source>
        <strain evidence="11 12">DSM 41654</strain>
    </source>
</reference>
<keyword evidence="8" id="KW-0902">Two-component regulatory system</keyword>
<dbReference type="AlphaFoldDB" id="A0A7W7VSZ1"/>
<keyword evidence="6 11" id="KW-0418">Kinase</keyword>
<evidence type="ECO:0000256" key="9">
    <source>
        <dbReference type="SAM" id="Phobius"/>
    </source>
</evidence>
<dbReference type="Gene3D" id="1.20.5.1930">
    <property type="match status" value="1"/>
</dbReference>
<dbReference type="InterPro" id="IPR011712">
    <property type="entry name" value="Sig_transdc_His_kin_sub3_dim/P"/>
</dbReference>
<dbReference type="Pfam" id="PF07730">
    <property type="entry name" value="HisKA_3"/>
    <property type="match status" value="1"/>
</dbReference>
<keyword evidence="5" id="KW-0547">Nucleotide-binding</keyword>
<dbReference type="Gene3D" id="3.30.565.10">
    <property type="entry name" value="Histidine kinase-like ATPase, C-terminal domain"/>
    <property type="match status" value="1"/>
</dbReference>
<keyword evidence="4" id="KW-0808">Transferase</keyword>
<evidence type="ECO:0000256" key="6">
    <source>
        <dbReference type="ARBA" id="ARBA00022777"/>
    </source>
</evidence>
<dbReference type="Proteomes" id="UP000540506">
    <property type="component" value="Unassembled WGS sequence"/>
</dbReference>
<evidence type="ECO:0000313" key="12">
    <source>
        <dbReference type="Proteomes" id="UP000540506"/>
    </source>
</evidence>
<dbReference type="GO" id="GO:0005524">
    <property type="term" value="F:ATP binding"/>
    <property type="evidence" value="ECO:0007669"/>
    <property type="project" value="UniProtKB-KW"/>
</dbReference>
<dbReference type="SMART" id="SM00387">
    <property type="entry name" value="HATPase_c"/>
    <property type="match status" value="1"/>
</dbReference>
<dbReference type="GO" id="GO:0046983">
    <property type="term" value="F:protein dimerization activity"/>
    <property type="evidence" value="ECO:0007669"/>
    <property type="project" value="InterPro"/>
</dbReference>
<dbReference type="InterPro" id="IPR036890">
    <property type="entry name" value="HATPase_C_sf"/>
</dbReference>
<protein>
    <recommendedName>
        <fullName evidence="2">histidine kinase</fullName>
        <ecNumber evidence="2">2.7.13.3</ecNumber>
    </recommendedName>
</protein>
<dbReference type="CDD" id="cd16917">
    <property type="entry name" value="HATPase_UhpB-NarQ-NarX-like"/>
    <property type="match status" value="1"/>
</dbReference>